<dbReference type="Pfam" id="PF23069">
    <property type="entry name" value="DUF7042"/>
    <property type="match status" value="1"/>
</dbReference>
<feature type="signal peptide" evidence="2">
    <location>
        <begin position="1"/>
        <end position="22"/>
    </location>
</feature>
<dbReference type="OrthoDB" id="9979716at2759"/>
<feature type="compositionally biased region" description="Basic and acidic residues" evidence="1">
    <location>
        <begin position="305"/>
        <end position="315"/>
    </location>
</feature>
<feature type="region of interest" description="Disordered" evidence="1">
    <location>
        <begin position="297"/>
        <end position="336"/>
    </location>
</feature>
<dbReference type="GO" id="GO:0061909">
    <property type="term" value="P:autophagosome-lysosome fusion"/>
    <property type="evidence" value="ECO:0007669"/>
    <property type="project" value="TreeGrafter"/>
</dbReference>
<dbReference type="InterPro" id="IPR055471">
    <property type="entry name" value="DUF7043"/>
</dbReference>
<evidence type="ECO:0000259" key="3">
    <source>
        <dbReference type="Pfam" id="PF23069"/>
    </source>
</evidence>
<dbReference type="GeneID" id="113217723"/>
<proteinExistence type="predicted"/>
<dbReference type="InterPro" id="IPR055472">
    <property type="entry name" value="DUF7044"/>
</dbReference>
<evidence type="ECO:0000313" key="7">
    <source>
        <dbReference type="RefSeq" id="XP_052125165.1"/>
    </source>
</evidence>
<feature type="region of interest" description="Disordered" evidence="1">
    <location>
        <begin position="554"/>
        <end position="573"/>
    </location>
</feature>
<dbReference type="KEGG" id="foc:113217723"/>
<gene>
    <name evidence="7" type="primary">LOC113217723</name>
</gene>
<dbReference type="Proteomes" id="UP000504606">
    <property type="component" value="Unplaced"/>
</dbReference>
<protein>
    <submittedName>
        <fullName evidence="7">Uncharacterized protein LOC113217723 isoform X1</fullName>
    </submittedName>
</protein>
<dbReference type="PANTHER" id="PTHR22255:SF9">
    <property type="entry name" value="LP06548P"/>
    <property type="match status" value="1"/>
</dbReference>
<dbReference type="Pfam" id="PF23071">
    <property type="entry name" value="DUF7044"/>
    <property type="match status" value="1"/>
</dbReference>
<feature type="chain" id="PRO_5038910209" evidence="2">
    <location>
        <begin position="23"/>
        <end position="665"/>
    </location>
</feature>
<keyword evidence="6" id="KW-1185">Reference proteome</keyword>
<sequence>MNPLPVWMLTLLLAWRLARVRAECSFPPQWHGRWFQSGVPKLISISGSDFETKGGCVQNEKDKYLIEDRKEKCFRCVSIHEMHPNVLQYKETYCETAEMAQDLCKSVPIDTTLFSMFRADAEPQRCPLLDPPFNFTYSRNSGECAWPVSRLDGCTNPARLRLHYQACPDVPSTESTVEELECVADWKEGSTRYMVGRLQYHHKTLASDEERYRCFVYEPSPDGYSVAQSGDATCTGLTSSTVGSRNMRLTRVRQRWPPCRLPEWLRAHDTWTSLSKHLQLSVGLHNVTLHHLRAHHRHQLHRHQLHQDEDNDLRVRPRASGGRPQRGGHQETMTCHSVTERSDREVQMVVHVTQECESGYSCLRLYQRDQHVMELQRSAQTSSPEEACRSDNFDPLSERYTTFITAEPQHRQCPYSGRYAVTNYLGSDIVCSTHPNRPTHIEDNAIDGLLQHRVPRPGAQSFAVGCGAEHTMEFHSHCEADRVTAYTCHGSWSDNGTRFAIALPVALPVSWAVDSAASSLHGPAGAAALHGDDDVGVRRLCFVYRELASDDISGVLETPSAPPGAPSSRQPAVVIQSRVGEECHRHHLHADPRDLPRQQSSTQEGVAEPGPAETVFLAFDLTPKGHCASSAVRGPSPAPLAALLVLCLVPLLPRLSRVTQSNAVR</sequence>
<feature type="domain" description="DUF7044" evidence="5">
    <location>
        <begin position="23"/>
        <end position="105"/>
    </location>
</feature>
<feature type="domain" description="DUF7042" evidence="3">
    <location>
        <begin position="122"/>
        <end position="250"/>
    </location>
</feature>
<dbReference type="Pfam" id="PF23070">
    <property type="entry name" value="DUF7043"/>
    <property type="match status" value="1"/>
</dbReference>
<feature type="region of interest" description="Disordered" evidence="1">
    <location>
        <begin position="588"/>
        <end position="609"/>
    </location>
</feature>
<dbReference type="AlphaFoldDB" id="A0A9C6WZN1"/>
<feature type="domain" description="DUF7043" evidence="4">
    <location>
        <begin position="257"/>
        <end position="395"/>
    </location>
</feature>
<keyword evidence="2" id="KW-0732">Signal</keyword>
<evidence type="ECO:0000259" key="4">
    <source>
        <dbReference type="Pfam" id="PF23070"/>
    </source>
</evidence>
<evidence type="ECO:0000256" key="2">
    <source>
        <dbReference type="SAM" id="SignalP"/>
    </source>
</evidence>
<dbReference type="RefSeq" id="XP_052125165.1">
    <property type="nucleotide sequence ID" value="XM_052269205.1"/>
</dbReference>
<organism evidence="6 7">
    <name type="scientific">Frankliniella occidentalis</name>
    <name type="common">Western flower thrips</name>
    <name type="synonym">Euthrips occidentalis</name>
    <dbReference type="NCBI Taxonomy" id="133901"/>
    <lineage>
        <taxon>Eukaryota</taxon>
        <taxon>Metazoa</taxon>
        <taxon>Ecdysozoa</taxon>
        <taxon>Arthropoda</taxon>
        <taxon>Hexapoda</taxon>
        <taxon>Insecta</taxon>
        <taxon>Pterygota</taxon>
        <taxon>Neoptera</taxon>
        <taxon>Paraneoptera</taxon>
        <taxon>Thysanoptera</taxon>
        <taxon>Terebrantia</taxon>
        <taxon>Thripoidea</taxon>
        <taxon>Thripidae</taxon>
        <taxon>Frankliniella</taxon>
    </lineage>
</organism>
<dbReference type="InterPro" id="IPR055470">
    <property type="entry name" value="DUF7042"/>
</dbReference>
<evidence type="ECO:0000259" key="5">
    <source>
        <dbReference type="Pfam" id="PF23071"/>
    </source>
</evidence>
<dbReference type="PANTHER" id="PTHR22255">
    <property type="entry name" value="LP06548P"/>
    <property type="match status" value="1"/>
</dbReference>
<accession>A0A9C6WZN1</accession>
<evidence type="ECO:0000313" key="6">
    <source>
        <dbReference type="Proteomes" id="UP000504606"/>
    </source>
</evidence>
<evidence type="ECO:0000256" key="1">
    <source>
        <dbReference type="SAM" id="MobiDB-lite"/>
    </source>
</evidence>
<name>A0A9C6WZN1_FRAOC</name>
<reference evidence="7" key="1">
    <citation type="submission" date="2025-08" db="UniProtKB">
        <authorList>
            <consortium name="RefSeq"/>
        </authorList>
    </citation>
    <scope>IDENTIFICATION</scope>
    <source>
        <tissue evidence="7">Whole organism</tissue>
    </source>
</reference>